<protein>
    <submittedName>
        <fullName evidence="1">Uncharacterized protein</fullName>
    </submittedName>
</protein>
<name>A0ABY6ATC6_9PSED</name>
<evidence type="ECO:0000313" key="2">
    <source>
        <dbReference type="Proteomes" id="UP001064504"/>
    </source>
</evidence>
<accession>A0ABY6ATC6</accession>
<sequence length="47" mass="5290">MLKIVPDPPLLLHSLEDTLMMAVGYARNAEPVAQQPMLMLPKPLCRF</sequence>
<dbReference type="Proteomes" id="UP001064504">
    <property type="component" value="Chromosome"/>
</dbReference>
<keyword evidence="2" id="KW-1185">Reference proteome</keyword>
<dbReference type="EMBL" id="CP104557">
    <property type="protein sequence ID" value="UXH42420.1"/>
    <property type="molecule type" value="Genomic_DNA"/>
</dbReference>
<reference evidence="1" key="1">
    <citation type="submission" date="2022-09" db="EMBL/GenBank/DDBJ databases">
        <title>Complete genome sequence of Pseudomonas promysalinigenes strain RL-WG26, a newly isolated PGPR with the potential for plant salinity stress alleviation.</title>
        <authorList>
            <person name="Ren L."/>
            <person name="Wang G."/>
            <person name="Hu H."/>
        </authorList>
    </citation>
    <scope>NUCLEOTIDE SEQUENCE</scope>
    <source>
        <strain evidence="1">RL-WG26</strain>
    </source>
</reference>
<gene>
    <name evidence="1" type="ORF">N5C08_03525</name>
</gene>
<evidence type="ECO:0000313" key="1">
    <source>
        <dbReference type="EMBL" id="UXH42420.1"/>
    </source>
</evidence>
<dbReference type="RefSeq" id="WP_261745678.1">
    <property type="nucleotide sequence ID" value="NZ_CP104557.1"/>
</dbReference>
<proteinExistence type="predicted"/>
<organism evidence="1 2">
    <name type="scientific">Pseudomonas promysalinigenes</name>
    <dbReference type="NCBI Taxonomy" id="485898"/>
    <lineage>
        <taxon>Bacteria</taxon>
        <taxon>Pseudomonadati</taxon>
        <taxon>Pseudomonadota</taxon>
        <taxon>Gammaproteobacteria</taxon>
        <taxon>Pseudomonadales</taxon>
        <taxon>Pseudomonadaceae</taxon>
        <taxon>Pseudomonas</taxon>
    </lineage>
</organism>